<evidence type="ECO:0000313" key="2">
    <source>
        <dbReference type="EMBL" id="CAG8712097.1"/>
    </source>
</evidence>
<dbReference type="EMBL" id="CAJVPV010019722">
    <property type="protein sequence ID" value="CAG8712097.1"/>
    <property type="molecule type" value="Genomic_DNA"/>
</dbReference>
<feature type="domain" description="SPRY" evidence="1">
    <location>
        <begin position="58"/>
        <end position="168"/>
    </location>
</feature>
<gene>
    <name evidence="2" type="ORF">AMORRO_LOCUS12754</name>
</gene>
<dbReference type="InterPro" id="IPR013320">
    <property type="entry name" value="ConA-like_dom_sf"/>
</dbReference>
<proteinExistence type="predicted"/>
<dbReference type="Proteomes" id="UP000789342">
    <property type="component" value="Unassembled WGS sequence"/>
</dbReference>
<name>A0A9N9HYH8_9GLOM</name>
<dbReference type="OrthoDB" id="2337249at2759"/>
<dbReference type="SUPFAM" id="SSF49899">
    <property type="entry name" value="Concanavalin A-like lectins/glucanases"/>
    <property type="match status" value="1"/>
</dbReference>
<organism evidence="2 3">
    <name type="scientific">Acaulospora morrowiae</name>
    <dbReference type="NCBI Taxonomy" id="94023"/>
    <lineage>
        <taxon>Eukaryota</taxon>
        <taxon>Fungi</taxon>
        <taxon>Fungi incertae sedis</taxon>
        <taxon>Mucoromycota</taxon>
        <taxon>Glomeromycotina</taxon>
        <taxon>Glomeromycetes</taxon>
        <taxon>Diversisporales</taxon>
        <taxon>Acaulosporaceae</taxon>
        <taxon>Acaulospora</taxon>
    </lineage>
</organism>
<dbReference type="Gene3D" id="2.60.120.920">
    <property type="match status" value="1"/>
</dbReference>
<sequence>CEKPLSEYYGISQIKWDRDGCGTDLNISEDGYTVSAPLNIIKHQNVRTNCLMRNGTHEFHVLIEKTCGCAWVGICGEGLDFSYFSGYQPHGWVWGSGGYYTHNSKSITDDVPAFIQDNVKIIVHLNMDSKTLAFSINGTKYPPVTSWTNFPSNLYFVASVNWPGKFRILSPED</sequence>
<keyword evidence="3" id="KW-1185">Reference proteome</keyword>
<comment type="caution">
    <text evidence="2">The sequence shown here is derived from an EMBL/GenBank/DDBJ whole genome shotgun (WGS) entry which is preliminary data.</text>
</comment>
<accession>A0A9N9HYH8</accession>
<dbReference type="AlphaFoldDB" id="A0A9N9HYH8"/>
<evidence type="ECO:0000313" key="3">
    <source>
        <dbReference type="Proteomes" id="UP000789342"/>
    </source>
</evidence>
<feature type="non-terminal residue" evidence="2">
    <location>
        <position position="1"/>
    </location>
</feature>
<reference evidence="2" key="1">
    <citation type="submission" date="2021-06" db="EMBL/GenBank/DDBJ databases">
        <authorList>
            <person name="Kallberg Y."/>
            <person name="Tangrot J."/>
            <person name="Rosling A."/>
        </authorList>
    </citation>
    <scope>NUCLEOTIDE SEQUENCE</scope>
    <source>
        <strain evidence="2">CL551</strain>
    </source>
</reference>
<protein>
    <submittedName>
        <fullName evidence="2">17327_t:CDS:1</fullName>
    </submittedName>
</protein>
<dbReference type="Pfam" id="PF00622">
    <property type="entry name" value="SPRY"/>
    <property type="match status" value="1"/>
</dbReference>
<dbReference type="InterPro" id="IPR043136">
    <property type="entry name" value="B30.2/SPRY_sf"/>
</dbReference>
<evidence type="ECO:0000259" key="1">
    <source>
        <dbReference type="Pfam" id="PF00622"/>
    </source>
</evidence>
<dbReference type="InterPro" id="IPR003877">
    <property type="entry name" value="SPRY_dom"/>
</dbReference>